<reference evidence="1 2" key="1">
    <citation type="submission" date="2019-03" db="EMBL/GenBank/DDBJ databases">
        <title>Complete genome sequence of Ferrigenium kumadai strain An22, a microaerophilic iron-oxidizing bacterium isolated from a paddy field soil.</title>
        <authorList>
            <person name="Watanabe T."/>
            <person name="Asakawa S."/>
        </authorList>
    </citation>
    <scope>NUCLEOTIDE SEQUENCE [LARGE SCALE GENOMIC DNA]</scope>
    <source>
        <strain evidence="1 2">An22</strain>
    </source>
</reference>
<sequence length="101" mass="11071">MVTPQDVSSGAKTWDFGVVLETHTKSLNDDLSRSSVLIADGKRYSPLGWEGAPPGGHHRKGLLRFKAVKPVPASIELQIRLNGEVAPRSFRWMLKGKGYGN</sequence>
<organism evidence="1 2">
    <name type="scientific">Ferrigenium kumadai</name>
    <dbReference type="NCBI Taxonomy" id="1682490"/>
    <lineage>
        <taxon>Bacteria</taxon>
        <taxon>Pseudomonadati</taxon>
        <taxon>Pseudomonadota</taxon>
        <taxon>Betaproteobacteria</taxon>
        <taxon>Nitrosomonadales</taxon>
        <taxon>Gallionellaceae</taxon>
        <taxon>Ferrigenium</taxon>
    </lineage>
</organism>
<keyword evidence="2" id="KW-1185">Reference proteome</keyword>
<dbReference type="AlphaFoldDB" id="A0AAN1SZ90"/>
<dbReference type="Proteomes" id="UP001319121">
    <property type="component" value="Chromosome"/>
</dbReference>
<dbReference type="KEGG" id="fku:FGKAn22_15130"/>
<evidence type="ECO:0000313" key="1">
    <source>
        <dbReference type="EMBL" id="BBI99820.1"/>
    </source>
</evidence>
<dbReference type="EMBL" id="AP019536">
    <property type="protein sequence ID" value="BBI99820.1"/>
    <property type="molecule type" value="Genomic_DNA"/>
</dbReference>
<name>A0AAN1SZ90_9PROT</name>
<evidence type="ECO:0000313" key="2">
    <source>
        <dbReference type="Proteomes" id="UP001319121"/>
    </source>
</evidence>
<accession>A0AAN1SZ90</accession>
<gene>
    <name evidence="1" type="ORF">FGKAn22_15130</name>
</gene>
<protein>
    <submittedName>
        <fullName evidence="1">Uncharacterized protein</fullName>
    </submittedName>
</protein>
<proteinExistence type="predicted"/>